<reference evidence="2 3" key="1">
    <citation type="submission" date="2019-02" db="EMBL/GenBank/DDBJ databases">
        <title>Deep-cultivation of Planctomycetes and their phenomic and genomic characterization uncovers novel biology.</title>
        <authorList>
            <person name="Wiegand S."/>
            <person name="Jogler M."/>
            <person name="Boedeker C."/>
            <person name="Pinto D."/>
            <person name="Vollmers J."/>
            <person name="Rivas-Marin E."/>
            <person name="Kohn T."/>
            <person name="Peeters S.H."/>
            <person name="Heuer A."/>
            <person name="Rast P."/>
            <person name="Oberbeckmann S."/>
            <person name="Bunk B."/>
            <person name="Jeske O."/>
            <person name="Meyerdierks A."/>
            <person name="Storesund J.E."/>
            <person name="Kallscheuer N."/>
            <person name="Luecker S."/>
            <person name="Lage O.M."/>
            <person name="Pohl T."/>
            <person name="Merkel B.J."/>
            <person name="Hornburger P."/>
            <person name="Mueller R.-W."/>
            <person name="Bruemmer F."/>
            <person name="Labrenz M."/>
            <person name="Spormann A.M."/>
            <person name="Op den Camp H."/>
            <person name="Overmann J."/>
            <person name="Amann R."/>
            <person name="Jetten M.S.M."/>
            <person name="Mascher T."/>
            <person name="Medema M.H."/>
            <person name="Devos D.P."/>
            <person name="Kaster A.-K."/>
            <person name="Ovreas L."/>
            <person name="Rohde M."/>
            <person name="Galperin M.Y."/>
            <person name="Jogler C."/>
        </authorList>
    </citation>
    <scope>NUCLEOTIDE SEQUENCE [LARGE SCALE GENOMIC DNA]</scope>
    <source>
        <strain evidence="2 3">Pan216</strain>
    </source>
</reference>
<dbReference type="RefSeq" id="WP_145260336.1">
    <property type="nucleotide sequence ID" value="NZ_CP036279.1"/>
</dbReference>
<feature type="transmembrane region" description="Helical" evidence="1">
    <location>
        <begin position="34"/>
        <end position="52"/>
    </location>
</feature>
<proteinExistence type="predicted"/>
<dbReference type="EMBL" id="CP036279">
    <property type="protein sequence ID" value="QDU63115.1"/>
    <property type="molecule type" value="Genomic_DNA"/>
</dbReference>
<keyword evidence="3" id="KW-1185">Reference proteome</keyword>
<dbReference type="OrthoDB" id="287558at2"/>
<protein>
    <recommendedName>
        <fullName evidence="4">Cell division protein FtsQ</fullName>
    </recommendedName>
</protein>
<evidence type="ECO:0008006" key="4">
    <source>
        <dbReference type="Google" id="ProtNLM"/>
    </source>
</evidence>
<keyword evidence="1" id="KW-1133">Transmembrane helix</keyword>
<name>A0A518B810_9BACT</name>
<evidence type="ECO:0000313" key="2">
    <source>
        <dbReference type="EMBL" id="QDU63115.1"/>
    </source>
</evidence>
<keyword evidence="1" id="KW-0472">Membrane</keyword>
<gene>
    <name evidence="2" type="ORF">Pan216_39900</name>
</gene>
<evidence type="ECO:0000313" key="3">
    <source>
        <dbReference type="Proteomes" id="UP000317093"/>
    </source>
</evidence>
<evidence type="ECO:0000256" key="1">
    <source>
        <dbReference type="SAM" id="Phobius"/>
    </source>
</evidence>
<dbReference type="KEGG" id="knv:Pan216_39900"/>
<sequence>MGASKEQASTSDTAEENLDAPLSTFEKWKQRGRAVLSTALLIIPATLLYFGLGKVDQFLKRQLAASSQASLGWNDIDVTPTAAWIIPDVATDRLKEAGLDWNKPVSLTDPTLIPRIGDAFRESPWVETVSVRIEERKVLVEVGYRRPILFVPWKKNERGEIRGVYVDATGTHLPPQEASEGYLRRSFSYVGQVVGFIPKHGEKFSDPRVAQAAGLAEMLRPHQEELNLARIVPLSGPGEEFQCSLVTYDGRQILWGEFNATQQGSLEARQKLVQLHEQLSRRAGSRPASVIDLRHLDRTTEARKEIAFGPIPNRT</sequence>
<dbReference type="Proteomes" id="UP000317093">
    <property type="component" value="Chromosome"/>
</dbReference>
<accession>A0A518B810</accession>
<organism evidence="2 3">
    <name type="scientific">Kolteria novifilia</name>
    <dbReference type="NCBI Taxonomy" id="2527975"/>
    <lineage>
        <taxon>Bacteria</taxon>
        <taxon>Pseudomonadati</taxon>
        <taxon>Planctomycetota</taxon>
        <taxon>Planctomycetia</taxon>
        <taxon>Kolteriales</taxon>
        <taxon>Kolteriaceae</taxon>
        <taxon>Kolteria</taxon>
    </lineage>
</organism>
<dbReference type="AlphaFoldDB" id="A0A518B810"/>
<keyword evidence="1" id="KW-0812">Transmembrane</keyword>